<dbReference type="NCBIfam" id="TIGR01171">
    <property type="entry name" value="rplB_bact"/>
    <property type="match status" value="1"/>
</dbReference>
<dbReference type="InterPro" id="IPR012340">
    <property type="entry name" value="NA-bd_OB-fold"/>
</dbReference>
<dbReference type="GO" id="GO:0016740">
    <property type="term" value="F:transferase activity"/>
    <property type="evidence" value="ECO:0007669"/>
    <property type="project" value="InterPro"/>
</dbReference>
<evidence type="ECO:0000313" key="8">
    <source>
        <dbReference type="EMBL" id="OGM33388.1"/>
    </source>
</evidence>
<dbReference type="Pfam" id="PF03947">
    <property type="entry name" value="Ribosomal_L2_C"/>
    <property type="match status" value="1"/>
</dbReference>
<dbReference type="SMART" id="SM01383">
    <property type="entry name" value="Ribosomal_L2"/>
    <property type="match status" value="1"/>
</dbReference>
<proteinExistence type="inferred from homology"/>
<keyword evidence="3" id="KW-0687">Ribonucleoprotein</keyword>
<dbReference type="Gene3D" id="4.10.950.10">
    <property type="entry name" value="Ribosomal protein L2, domain 3"/>
    <property type="match status" value="1"/>
</dbReference>
<dbReference type="Pfam" id="PF00181">
    <property type="entry name" value="Ribosomal_L2_N"/>
    <property type="match status" value="1"/>
</dbReference>
<dbReference type="InterPro" id="IPR014726">
    <property type="entry name" value="Ribosomal_uL2_dom3"/>
</dbReference>
<dbReference type="SUPFAM" id="SSF50249">
    <property type="entry name" value="Nucleic acid-binding proteins"/>
    <property type="match status" value="1"/>
</dbReference>
<dbReference type="Gene3D" id="2.40.50.140">
    <property type="entry name" value="Nucleic acid-binding proteins"/>
    <property type="match status" value="1"/>
</dbReference>
<accession>A0A1F7Z380</accession>
<gene>
    <name evidence="8" type="ORF">A2803_04275</name>
</gene>
<dbReference type="GO" id="GO:0015934">
    <property type="term" value="C:large ribosomal subunit"/>
    <property type="evidence" value="ECO:0007669"/>
    <property type="project" value="InterPro"/>
</dbReference>
<evidence type="ECO:0000259" key="6">
    <source>
        <dbReference type="SMART" id="SM01382"/>
    </source>
</evidence>
<dbReference type="GO" id="GO:0002181">
    <property type="term" value="P:cytoplasmic translation"/>
    <property type="evidence" value="ECO:0007669"/>
    <property type="project" value="TreeGrafter"/>
</dbReference>
<feature type="compositionally biased region" description="Gly residues" evidence="5">
    <location>
        <begin position="200"/>
        <end position="209"/>
    </location>
</feature>
<evidence type="ECO:0000259" key="7">
    <source>
        <dbReference type="SMART" id="SM01383"/>
    </source>
</evidence>
<evidence type="ECO:0000256" key="2">
    <source>
        <dbReference type="ARBA" id="ARBA00022980"/>
    </source>
</evidence>
<dbReference type="InterPro" id="IPR002171">
    <property type="entry name" value="Ribosomal_uL2"/>
</dbReference>
<dbReference type="Gene3D" id="2.30.30.30">
    <property type="match status" value="1"/>
</dbReference>
<dbReference type="AlphaFoldDB" id="A0A1F7Z380"/>
<dbReference type="InterPro" id="IPR022669">
    <property type="entry name" value="Ribosomal_uL2_C"/>
</dbReference>
<keyword evidence="2 8" id="KW-0689">Ribosomal protein</keyword>
<dbReference type="EMBL" id="MGGP01000003">
    <property type="protein sequence ID" value="OGM33388.1"/>
    <property type="molecule type" value="Genomic_DNA"/>
</dbReference>
<dbReference type="PIRSF" id="PIRSF002158">
    <property type="entry name" value="Ribosomal_L2"/>
    <property type="match status" value="1"/>
</dbReference>
<dbReference type="InterPro" id="IPR014722">
    <property type="entry name" value="Rib_uL2_dom2"/>
</dbReference>
<dbReference type="GO" id="GO:0003735">
    <property type="term" value="F:structural constituent of ribosome"/>
    <property type="evidence" value="ECO:0007669"/>
    <property type="project" value="InterPro"/>
</dbReference>
<reference evidence="8 9" key="1">
    <citation type="journal article" date="2016" name="Nat. Commun.">
        <title>Thousands of microbial genomes shed light on interconnected biogeochemical processes in an aquifer system.</title>
        <authorList>
            <person name="Anantharaman K."/>
            <person name="Brown C.T."/>
            <person name="Hug L.A."/>
            <person name="Sharon I."/>
            <person name="Castelle C.J."/>
            <person name="Probst A.J."/>
            <person name="Thomas B.C."/>
            <person name="Singh A."/>
            <person name="Wilkins M.J."/>
            <person name="Karaoz U."/>
            <person name="Brodie E.L."/>
            <person name="Williams K.H."/>
            <person name="Hubbard S.S."/>
            <person name="Banfield J.F."/>
        </authorList>
    </citation>
    <scope>NUCLEOTIDE SEQUENCE [LARGE SCALE GENOMIC DNA]</scope>
</reference>
<organism evidence="8 9">
    <name type="scientific">Candidatus Woesebacteria bacterium RIFCSPHIGHO2_01_FULL_44_21</name>
    <dbReference type="NCBI Taxonomy" id="1802503"/>
    <lineage>
        <taxon>Bacteria</taxon>
        <taxon>Candidatus Woeseibacteriota</taxon>
    </lineage>
</organism>
<evidence type="ECO:0000313" key="9">
    <source>
        <dbReference type="Proteomes" id="UP000178870"/>
    </source>
</evidence>
<feature type="domain" description="Large ribosomal subunit protein uL2 RNA-binding" evidence="7">
    <location>
        <begin position="12"/>
        <end position="87"/>
    </location>
</feature>
<dbReference type="FunFam" id="2.30.30.30:FF:000001">
    <property type="entry name" value="50S ribosomal protein L2"/>
    <property type="match status" value="1"/>
</dbReference>
<dbReference type="InterPro" id="IPR008991">
    <property type="entry name" value="Translation_prot_SH3-like_sf"/>
</dbReference>
<feature type="domain" description="Large ribosomal subunit protein uL2 C-terminal" evidence="6">
    <location>
        <begin position="93"/>
        <end position="222"/>
    </location>
</feature>
<comment type="caution">
    <text evidence="8">The sequence shown here is derived from an EMBL/GenBank/DDBJ whole genome shotgun (WGS) entry which is preliminary data.</text>
</comment>
<dbReference type="SUPFAM" id="SSF50104">
    <property type="entry name" value="Translation proteins SH3-like domain"/>
    <property type="match status" value="1"/>
</dbReference>
<name>A0A1F7Z380_9BACT</name>
<evidence type="ECO:0000256" key="4">
    <source>
        <dbReference type="ARBA" id="ARBA00035459"/>
    </source>
</evidence>
<evidence type="ECO:0000256" key="1">
    <source>
        <dbReference type="ARBA" id="ARBA00005636"/>
    </source>
</evidence>
<feature type="region of interest" description="Disordered" evidence="5">
    <location>
        <begin position="191"/>
        <end position="213"/>
    </location>
</feature>
<dbReference type="Proteomes" id="UP000178870">
    <property type="component" value="Unassembled WGS sequence"/>
</dbReference>
<comment type="similarity">
    <text evidence="1">Belongs to the universal ribosomal protein uL2 family.</text>
</comment>
<protein>
    <recommendedName>
        <fullName evidence="4">50S ribosomal protein L2</fullName>
    </recommendedName>
</protein>
<evidence type="ECO:0000256" key="3">
    <source>
        <dbReference type="ARBA" id="ARBA00023274"/>
    </source>
</evidence>
<dbReference type="SMART" id="SM01382">
    <property type="entry name" value="Ribosomal_L2_C"/>
    <property type="match status" value="1"/>
</dbReference>
<evidence type="ECO:0000256" key="5">
    <source>
        <dbReference type="SAM" id="MobiDB-lite"/>
    </source>
</evidence>
<dbReference type="InterPro" id="IPR022666">
    <property type="entry name" value="Ribosomal_uL2_RNA-bd_dom"/>
</dbReference>
<dbReference type="PANTHER" id="PTHR13691:SF5">
    <property type="entry name" value="LARGE RIBOSOMAL SUBUNIT PROTEIN UL2M"/>
    <property type="match status" value="1"/>
</dbReference>
<dbReference type="InterPro" id="IPR005880">
    <property type="entry name" value="Ribosomal_uL2_bac/org-type"/>
</dbReference>
<dbReference type="PANTHER" id="PTHR13691">
    <property type="entry name" value="RIBOSOMAL PROTEIN L2"/>
    <property type="match status" value="1"/>
</dbReference>
<dbReference type="GO" id="GO:0003723">
    <property type="term" value="F:RNA binding"/>
    <property type="evidence" value="ECO:0007669"/>
    <property type="project" value="InterPro"/>
</dbReference>
<sequence length="250" mass="27316">MKLKTILKKKSGRVGGKVTVRHQGGRHKRFLRDVDYRRDKRDLRARVIAVEYDPNRNASVALLAYEDGEKRYIIAPEGLAVGAPVIASEFAPIEPGNALPLVKIPAGTAVHNLEIRPGKGGQMVRGAGSAAVVQGKEGDYMLVKLPSGELRRFLLNAWATIGMPSGGERRGIRIGKAGTNRRRGIRPTVRGVAMHPGAHPHGGGEGRSGVGMKYPKRYSGTKAVGRTRKHRKYSNKMIVTRRKAGRHQQT</sequence>